<reference evidence="3 4" key="2">
    <citation type="submission" date="2018-11" db="EMBL/GenBank/DDBJ databases">
        <authorList>
            <consortium name="Pathogen Informatics"/>
        </authorList>
    </citation>
    <scope>NUCLEOTIDE SEQUENCE [LARGE SCALE GENOMIC DNA]</scope>
</reference>
<dbReference type="EMBL" id="UYRT01100083">
    <property type="protein sequence ID" value="VDN42404.1"/>
    <property type="molecule type" value="Genomic_DNA"/>
</dbReference>
<dbReference type="WBParaSite" id="GPUH_0002413801-mRNA-1">
    <property type="protein sequence ID" value="GPUH_0002413801-mRNA-1"/>
    <property type="gene ID" value="GPUH_0002413801"/>
</dbReference>
<feature type="compositionally biased region" description="Polar residues" evidence="1">
    <location>
        <begin position="51"/>
        <end position="70"/>
    </location>
</feature>
<accession>A0A183ET17</accession>
<keyword evidence="4" id="KW-1185">Reference proteome</keyword>
<feature type="compositionally biased region" description="Basic and acidic residues" evidence="1">
    <location>
        <begin position="74"/>
        <end position="83"/>
    </location>
</feature>
<evidence type="ECO:0000259" key="2">
    <source>
        <dbReference type="Pfam" id="PF05585"/>
    </source>
</evidence>
<feature type="domain" description="DUF1758" evidence="2">
    <location>
        <begin position="99"/>
        <end position="151"/>
    </location>
</feature>
<evidence type="ECO:0000313" key="3">
    <source>
        <dbReference type="EMBL" id="VDN42404.1"/>
    </source>
</evidence>
<feature type="region of interest" description="Disordered" evidence="1">
    <location>
        <begin position="37"/>
        <end position="83"/>
    </location>
</feature>
<organism evidence="5">
    <name type="scientific">Gongylonema pulchrum</name>
    <dbReference type="NCBI Taxonomy" id="637853"/>
    <lineage>
        <taxon>Eukaryota</taxon>
        <taxon>Metazoa</taxon>
        <taxon>Ecdysozoa</taxon>
        <taxon>Nematoda</taxon>
        <taxon>Chromadorea</taxon>
        <taxon>Rhabditida</taxon>
        <taxon>Spirurina</taxon>
        <taxon>Spiruromorpha</taxon>
        <taxon>Spiruroidea</taxon>
        <taxon>Gongylonematidae</taxon>
        <taxon>Gongylonema</taxon>
    </lineage>
</organism>
<protein>
    <submittedName>
        <fullName evidence="5">DUF1758 domain-containing protein</fullName>
    </submittedName>
</protein>
<name>A0A183ET17_9BILA</name>
<dbReference type="OrthoDB" id="5869442at2759"/>
<proteinExistence type="predicted"/>
<dbReference type="Proteomes" id="UP000271098">
    <property type="component" value="Unassembled WGS sequence"/>
</dbReference>
<dbReference type="InterPro" id="IPR008737">
    <property type="entry name" value="DUF1758"/>
</dbReference>
<gene>
    <name evidence="3" type="ORF">GPUH_LOCUS24108</name>
</gene>
<evidence type="ECO:0000256" key="1">
    <source>
        <dbReference type="SAM" id="MobiDB-lite"/>
    </source>
</evidence>
<dbReference type="AlphaFoldDB" id="A0A183ET17"/>
<sequence>MGEGTTLHIHCSSVTSESWNSSIEDETLYVLRQRALEQSSQKTKAKRLSGNEPNSGDENGNLATVTSESTRNQRRTEMEQELSRKKKQTVLLMCRDIPVINPENPARFCEELAFFDTESQRSFVTEKIAKKLGVKVQEEILSIAAFGASSPIDRKS</sequence>
<evidence type="ECO:0000313" key="4">
    <source>
        <dbReference type="Proteomes" id="UP000271098"/>
    </source>
</evidence>
<dbReference type="Pfam" id="PF05585">
    <property type="entry name" value="DUF1758"/>
    <property type="match status" value="1"/>
</dbReference>
<reference evidence="5" key="1">
    <citation type="submission" date="2016-06" db="UniProtKB">
        <authorList>
            <consortium name="WormBaseParasite"/>
        </authorList>
    </citation>
    <scope>IDENTIFICATION</scope>
</reference>
<evidence type="ECO:0000313" key="5">
    <source>
        <dbReference type="WBParaSite" id="GPUH_0002413801-mRNA-1"/>
    </source>
</evidence>